<reference evidence="4" key="1">
    <citation type="submission" date="2014-02" db="EMBL/GenBank/DDBJ databases">
        <title>Expanding our view of genomic diversity in Candidatus Accumulibacter clades.</title>
        <authorList>
            <person name="Skennerton C.T."/>
            <person name="Barr J.J."/>
            <person name="Slater F.R."/>
            <person name="Bond P.L."/>
            <person name="Tyson G.W."/>
        </authorList>
    </citation>
    <scope>NUCLEOTIDE SEQUENCE [LARGE SCALE GENOMIC DNA]</scope>
</reference>
<dbReference type="EC" id="2.1.1.-" evidence="4"/>
<evidence type="ECO:0000313" key="5">
    <source>
        <dbReference type="Proteomes" id="UP000020218"/>
    </source>
</evidence>
<dbReference type="InterPro" id="IPR023368">
    <property type="entry name" value="UPF0066_cons_site"/>
</dbReference>
<dbReference type="Proteomes" id="UP000020218">
    <property type="component" value="Unassembled WGS sequence"/>
</dbReference>
<dbReference type="InterPro" id="IPR040372">
    <property type="entry name" value="YaeB-like"/>
</dbReference>
<keyword evidence="4" id="KW-0489">Methyltransferase</keyword>
<evidence type="ECO:0000256" key="1">
    <source>
        <dbReference type="ARBA" id="ARBA00022691"/>
    </source>
</evidence>
<evidence type="ECO:0000256" key="2">
    <source>
        <dbReference type="ARBA" id="ARBA00033753"/>
    </source>
</evidence>
<dbReference type="SUPFAM" id="SSF118196">
    <property type="entry name" value="YaeB-like"/>
    <property type="match status" value="1"/>
</dbReference>
<dbReference type="InterPro" id="IPR036413">
    <property type="entry name" value="YaeB-like_sf"/>
</dbReference>
<evidence type="ECO:0000259" key="3">
    <source>
        <dbReference type="PROSITE" id="PS51668"/>
    </source>
</evidence>
<dbReference type="InterPro" id="IPR023370">
    <property type="entry name" value="TrmO-like_N"/>
</dbReference>
<dbReference type="InterPro" id="IPR041369">
    <property type="entry name" value="TrmO_C"/>
</dbReference>
<dbReference type="AlphaFoldDB" id="A0A011MPE4"/>
<gene>
    <name evidence="4" type="primary">tsaA</name>
    <name evidence="4" type="ORF">AW08_03688</name>
</gene>
<feature type="domain" description="TsaA-like" evidence="3">
    <location>
        <begin position="9"/>
        <end position="148"/>
    </location>
</feature>
<dbReference type="GO" id="GO:0089715">
    <property type="term" value="F:tRNA (L-threonylcarbamoyladenosine(37)-C2) methyltransferase activity"/>
    <property type="evidence" value="ECO:0007669"/>
    <property type="project" value="TreeGrafter"/>
</dbReference>
<dbReference type="CDD" id="cd09281">
    <property type="entry name" value="UPF0066"/>
    <property type="match status" value="1"/>
</dbReference>
<accession>A0A011MPE4</accession>
<proteinExistence type="inferred from homology"/>
<dbReference type="Pfam" id="PF01980">
    <property type="entry name" value="TrmO_N"/>
    <property type="match status" value="1"/>
</dbReference>
<dbReference type="PROSITE" id="PS01318">
    <property type="entry name" value="TSAA_1"/>
    <property type="match status" value="1"/>
</dbReference>
<dbReference type="NCBIfam" id="TIGR00104">
    <property type="entry name" value="tRNA_TsaA"/>
    <property type="match status" value="1"/>
</dbReference>
<sequence length="249" mass="27281">MLAVCEFVVSPIGYLETPFQDRFGIPRQPRLAPHAIGRLRLLRPYDRAEAVRGLEGFSHVWLSFIFHRGAGEWRPTVRPPRLGGNQRVGVFASRSPFRPNPIGLSLVELTAVDTRAGVVLELAGVDLLDGTPVIDIKPYLPFVDSVPQARSGFVAGAPPRLAVEFRPSALAQLRQHSSRWPHLPELLSELLAQDPRPAYADDAGRIYGFRLGDLEIRWRCTGAQAIVEEVVPLTAAGGGDAGLRRSEGT</sequence>
<dbReference type="PROSITE" id="PS51668">
    <property type="entry name" value="TSAA_2"/>
    <property type="match status" value="1"/>
</dbReference>
<name>A0A011MPE4_9PROT</name>
<keyword evidence="4" id="KW-0808">Transferase</keyword>
<comment type="caution">
    <text evidence="4">The sequence shown here is derived from an EMBL/GenBank/DDBJ whole genome shotgun (WGS) entry which is preliminary data.</text>
</comment>
<evidence type="ECO:0000313" key="4">
    <source>
        <dbReference type="EMBL" id="EXI64441.1"/>
    </source>
</evidence>
<dbReference type="Gene3D" id="3.30.2310.10">
    <property type="entry name" value="YaeB-like"/>
    <property type="match status" value="1"/>
</dbReference>
<organism evidence="4 5">
    <name type="scientific">Candidatus Accumulibacter adjunctus</name>
    <dbReference type="NCBI Taxonomy" id="1454001"/>
    <lineage>
        <taxon>Bacteria</taxon>
        <taxon>Pseudomonadati</taxon>
        <taxon>Pseudomonadota</taxon>
        <taxon>Betaproteobacteria</taxon>
        <taxon>Candidatus Accumulibacter</taxon>
    </lineage>
</organism>
<keyword evidence="1" id="KW-0949">S-adenosyl-L-methionine</keyword>
<comment type="similarity">
    <text evidence="2">Belongs to the tRNA methyltransferase O family.</text>
</comment>
<keyword evidence="5" id="KW-1185">Reference proteome</keyword>
<dbReference type="PATRIC" id="fig|1454001.3.peg.3726"/>
<dbReference type="PANTHER" id="PTHR12818">
    <property type="entry name" value="TRNA (ADENINE(37)-N6)-METHYLTRANSFERASE"/>
    <property type="match status" value="1"/>
</dbReference>
<dbReference type="STRING" id="1454001.AW08_03688"/>
<dbReference type="GO" id="GO:0032259">
    <property type="term" value="P:methylation"/>
    <property type="evidence" value="ECO:0007669"/>
    <property type="project" value="UniProtKB-KW"/>
</dbReference>
<protein>
    <submittedName>
        <fullName evidence="4">tRNA (Adenine(37)-N6)-methyltransferase</fullName>
        <ecNumber evidence="4">2.1.1.-</ecNumber>
    </submittedName>
</protein>
<dbReference type="EMBL" id="JFAX01000035">
    <property type="protein sequence ID" value="EXI64441.1"/>
    <property type="molecule type" value="Genomic_DNA"/>
</dbReference>
<dbReference type="InterPro" id="IPR036414">
    <property type="entry name" value="YaeB_N_sf"/>
</dbReference>
<dbReference type="PANTHER" id="PTHR12818:SF0">
    <property type="entry name" value="TRNA (ADENINE(37)-N6)-METHYLTRANSFERASE"/>
    <property type="match status" value="1"/>
</dbReference>
<dbReference type="Gene3D" id="2.40.30.70">
    <property type="entry name" value="YaeB-like"/>
    <property type="match status" value="1"/>
</dbReference>
<dbReference type="Pfam" id="PF18389">
    <property type="entry name" value="TrmO_C"/>
    <property type="match status" value="1"/>
</dbReference>